<evidence type="ECO:0000259" key="1">
    <source>
        <dbReference type="PROSITE" id="PS50086"/>
    </source>
</evidence>
<organism evidence="2 3">
    <name type="scientific">Pythium oligandrum</name>
    <name type="common">Mycoparasitic fungus</name>
    <dbReference type="NCBI Taxonomy" id="41045"/>
    <lineage>
        <taxon>Eukaryota</taxon>
        <taxon>Sar</taxon>
        <taxon>Stramenopiles</taxon>
        <taxon>Oomycota</taxon>
        <taxon>Peronosporomycetes</taxon>
        <taxon>Pythiales</taxon>
        <taxon>Pythiaceae</taxon>
        <taxon>Pythium</taxon>
    </lineage>
</organism>
<dbReference type="InterPro" id="IPR035969">
    <property type="entry name" value="Rab-GAP_TBC_sf"/>
</dbReference>
<feature type="domain" description="Rab-GAP TBC" evidence="1">
    <location>
        <begin position="64"/>
        <end position="296"/>
    </location>
</feature>
<sequence length="754" mass="85043">MMLMKAAVEMVTKPSEAANAELRRAERVGHGSVGGCSNNSVKASVEAVRSAVDIDAVRARASTGLPDDARPGTWKLLLGLVDSDDVLACEGLTERRAQYHRWRREFQSSHAGIDNPEQGEADKKDSYARDASLIKEIDKDVCRTRCDLAFFAPGSMQQQWMLRILFVYAKLNPDLGYMQGMNEILAPIVYTFGAVSDDDSAREAEADSFLAFSVVMNSAKVLYSMLPSDPTKTGVEAQMNRLNTLLRQHDASLWLHLNSIGLSPDFYSFRWYMTLLAREFSIETTQRIWDSLLSDPRRFSFLHYISCALIISQKVKLLSEGFTGALKALQVLEEIDIEDVLAHAQQMRERDRQADQNQHLLDRTKMTMANPHVVLYFDVNKTVIMHDPVQGKDLPNIVNDLLTERAFGVVSADGETWTWNKCPVLASDGVVGSGEVSYGTFLRAKYPMSSNSDESKKNKKVRKVMRQDFTSKGFPGEGLASEHAVLLERLQLPSHDGEAYQEALAATGLDESPYHFIIPAFFHFIQYLHDGGVSFNLVFRTYGDDLHRIAQEFNHFCEGKHPFFKTGSSLMDGSDGGVDRRLCLSTADGSSHRFGTFYRSDDITALIMGTFKQPPAVNVSHEEFYATHSNLHTIHGLESIHSFLTKQWRNDQVTLAIRDFYPYWFSKREDARAGKLMTLDTSDKDVHVIFFDDNILAYEPHIVDAREAKDGTPLAWEVTRDVQLMRVEPLEAIGNKSYFIERYLLSCENHNKST</sequence>
<evidence type="ECO:0000313" key="2">
    <source>
        <dbReference type="EMBL" id="TMW55036.1"/>
    </source>
</evidence>
<gene>
    <name evidence="2" type="ORF">Poli38472_013798</name>
</gene>
<dbReference type="Proteomes" id="UP000794436">
    <property type="component" value="Unassembled WGS sequence"/>
</dbReference>
<protein>
    <recommendedName>
        <fullName evidence="1">Rab-GAP TBC domain-containing protein</fullName>
    </recommendedName>
</protein>
<dbReference type="PANTHER" id="PTHR36960:SF1">
    <property type="entry name" value="SI:DKEY-32E6.3"/>
    <property type="match status" value="1"/>
</dbReference>
<proteinExistence type="predicted"/>
<reference evidence="2" key="1">
    <citation type="submission" date="2019-03" db="EMBL/GenBank/DDBJ databases">
        <title>Long read genome sequence of the mycoparasitic Pythium oligandrum ATCC 38472 isolated from sugarbeet rhizosphere.</title>
        <authorList>
            <person name="Gaulin E."/>
        </authorList>
    </citation>
    <scope>NUCLEOTIDE SEQUENCE</scope>
    <source>
        <strain evidence="2">ATCC 38472_TT</strain>
    </source>
</reference>
<dbReference type="SMART" id="SM00164">
    <property type="entry name" value="TBC"/>
    <property type="match status" value="1"/>
</dbReference>
<dbReference type="FunFam" id="1.10.472.80:FF:000048">
    <property type="entry name" value="TBC domain containing protein"/>
    <property type="match status" value="1"/>
</dbReference>
<name>A0A8K1FAG5_PYTOL</name>
<dbReference type="OrthoDB" id="417678at2759"/>
<evidence type="ECO:0000313" key="3">
    <source>
        <dbReference type="Proteomes" id="UP000794436"/>
    </source>
</evidence>
<dbReference type="Gene3D" id="1.10.472.80">
    <property type="entry name" value="Ypt/Rab-GAP domain of gyp1p, domain 3"/>
    <property type="match status" value="1"/>
</dbReference>
<dbReference type="Gene3D" id="1.10.8.270">
    <property type="entry name" value="putative rabgap domain of human tbc1 domain family member 14 like domains"/>
    <property type="match status" value="1"/>
</dbReference>
<dbReference type="InterPro" id="IPR000195">
    <property type="entry name" value="Rab-GAP-TBC_dom"/>
</dbReference>
<dbReference type="Pfam" id="PF00566">
    <property type="entry name" value="RabGAP-TBC"/>
    <property type="match status" value="1"/>
</dbReference>
<dbReference type="SUPFAM" id="SSF47923">
    <property type="entry name" value="Ypt/Rab-GAP domain of gyp1p"/>
    <property type="match status" value="2"/>
</dbReference>
<comment type="caution">
    <text evidence="2">The sequence shown here is derived from an EMBL/GenBank/DDBJ whole genome shotgun (WGS) entry which is preliminary data.</text>
</comment>
<dbReference type="AlphaFoldDB" id="A0A8K1FAG5"/>
<dbReference type="EMBL" id="SPLM01000149">
    <property type="protein sequence ID" value="TMW55036.1"/>
    <property type="molecule type" value="Genomic_DNA"/>
</dbReference>
<keyword evidence="3" id="KW-1185">Reference proteome</keyword>
<dbReference type="PANTHER" id="PTHR36960">
    <property type="entry name" value="SI:DKEY-32E6.3"/>
    <property type="match status" value="1"/>
</dbReference>
<accession>A0A8K1FAG5</accession>
<dbReference type="PROSITE" id="PS50086">
    <property type="entry name" value="TBC_RABGAP"/>
    <property type="match status" value="1"/>
</dbReference>